<evidence type="ECO:0000313" key="3">
    <source>
        <dbReference type="Proteomes" id="UP001338125"/>
    </source>
</evidence>
<protein>
    <submittedName>
        <fullName evidence="2">Uncharacterized protein</fullName>
    </submittedName>
</protein>
<keyword evidence="3" id="KW-1185">Reference proteome</keyword>
<organism evidence="2 3">
    <name type="scientific">Cladobotryum mycophilum</name>
    <dbReference type="NCBI Taxonomy" id="491253"/>
    <lineage>
        <taxon>Eukaryota</taxon>
        <taxon>Fungi</taxon>
        <taxon>Dikarya</taxon>
        <taxon>Ascomycota</taxon>
        <taxon>Pezizomycotina</taxon>
        <taxon>Sordariomycetes</taxon>
        <taxon>Hypocreomycetidae</taxon>
        <taxon>Hypocreales</taxon>
        <taxon>Hypocreaceae</taxon>
        <taxon>Cladobotryum</taxon>
    </lineage>
</organism>
<dbReference type="EMBL" id="JAVFKD010000012">
    <property type="protein sequence ID" value="KAK5992610.1"/>
    <property type="molecule type" value="Genomic_DNA"/>
</dbReference>
<evidence type="ECO:0000313" key="2">
    <source>
        <dbReference type="EMBL" id="KAK5992610.1"/>
    </source>
</evidence>
<dbReference type="Proteomes" id="UP001338125">
    <property type="component" value="Unassembled WGS sequence"/>
</dbReference>
<reference evidence="2 3" key="1">
    <citation type="submission" date="2024-01" db="EMBL/GenBank/DDBJ databases">
        <title>Complete genome of Cladobotryum mycophilum ATHUM6906.</title>
        <authorList>
            <person name="Christinaki A.C."/>
            <person name="Myridakis A.I."/>
            <person name="Kouvelis V.N."/>
        </authorList>
    </citation>
    <scope>NUCLEOTIDE SEQUENCE [LARGE SCALE GENOMIC DNA]</scope>
    <source>
        <strain evidence="2 3">ATHUM6906</strain>
    </source>
</reference>
<name>A0ABR0SLJ1_9HYPO</name>
<feature type="region of interest" description="Disordered" evidence="1">
    <location>
        <begin position="1"/>
        <end position="57"/>
    </location>
</feature>
<proteinExistence type="predicted"/>
<comment type="caution">
    <text evidence="2">The sequence shown here is derived from an EMBL/GenBank/DDBJ whole genome shotgun (WGS) entry which is preliminary data.</text>
</comment>
<evidence type="ECO:0000256" key="1">
    <source>
        <dbReference type="SAM" id="MobiDB-lite"/>
    </source>
</evidence>
<gene>
    <name evidence="2" type="ORF">PT974_06024</name>
</gene>
<accession>A0ABR0SLJ1</accession>
<sequence>MAMAQQQQQREREKSSFESDSGLSMNIPVALNDDDSHPYFPPPPTAAMKRSHVRQAAHPVEEMPPLPVFVSTKPKPPVVIPPPPPSEFAAPPTSPLPVGKIKRKTLMQRIEGWWDLELLEKRQTLFGRSGSVRRGMNNG</sequence>